<dbReference type="GO" id="GO:0010181">
    <property type="term" value="F:FMN binding"/>
    <property type="evidence" value="ECO:0007669"/>
    <property type="project" value="TreeGrafter"/>
</dbReference>
<dbReference type="Pfam" id="PF02441">
    <property type="entry name" value="Flavoprotein"/>
    <property type="match status" value="1"/>
</dbReference>
<evidence type="ECO:0000313" key="3">
    <source>
        <dbReference type="Proteomes" id="UP000516444"/>
    </source>
</evidence>
<dbReference type="EMBL" id="AP023440">
    <property type="protein sequence ID" value="BCL30479.1"/>
    <property type="molecule type" value="Genomic_DNA"/>
</dbReference>
<dbReference type="AlphaFoldDB" id="A0A7G1P5D6"/>
<feature type="domain" description="Flavoprotein" evidence="1">
    <location>
        <begin position="24"/>
        <end position="144"/>
    </location>
</feature>
<protein>
    <recommendedName>
        <fullName evidence="1">Flavoprotein domain-containing protein</fullName>
    </recommendedName>
</protein>
<dbReference type="GO" id="GO:0071513">
    <property type="term" value="C:phosphopantothenoylcysteine decarboxylase complex"/>
    <property type="evidence" value="ECO:0007669"/>
    <property type="project" value="TreeGrafter"/>
</dbReference>
<dbReference type="RefSeq" id="WP_079103270.1">
    <property type="nucleotide sequence ID" value="NZ_AP023440.1"/>
</dbReference>
<accession>A0A7G1P5D6</accession>
<dbReference type="PANTHER" id="PTHR14359">
    <property type="entry name" value="HOMO-OLIGOMERIC FLAVIN CONTAINING CYS DECARBOXYLASE FAMILY"/>
    <property type="match status" value="1"/>
</dbReference>
<dbReference type="SUPFAM" id="SSF52507">
    <property type="entry name" value="Homo-oligomeric flavin-containing Cys decarboxylases, HFCD"/>
    <property type="match status" value="1"/>
</dbReference>
<dbReference type="InterPro" id="IPR036551">
    <property type="entry name" value="Flavin_trans-like"/>
</dbReference>
<dbReference type="GO" id="GO:0015937">
    <property type="term" value="P:coenzyme A biosynthetic process"/>
    <property type="evidence" value="ECO:0007669"/>
    <property type="project" value="TreeGrafter"/>
</dbReference>
<dbReference type="OrthoDB" id="4578483at2"/>
<name>A0A7G1P5D6_9ACTN</name>
<dbReference type="Proteomes" id="UP000516444">
    <property type="component" value="Chromosome"/>
</dbReference>
<dbReference type="InterPro" id="IPR003382">
    <property type="entry name" value="Flavoprotein"/>
</dbReference>
<organism evidence="2 3">
    <name type="scientific">Streptomyces aurantiacus</name>
    <dbReference type="NCBI Taxonomy" id="47760"/>
    <lineage>
        <taxon>Bacteria</taxon>
        <taxon>Bacillati</taxon>
        <taxon>Actinomycetota</taxon>
        <taxon>Actinomycetes</taxon>
        <taxon>Kitasatosporales</taxon>
        <taxon>Streptomycetaceae</taxon>
        <taxon>Streptomyces</taxon>
        <taxon>Streptomyces aurantiacus group</taxon>
    </lineage>
</organism>
<gene>
    <name evidence="2" type="ORF">GCM10017557_53380</name>
</gene>
<dbReference type="GO" id="GO:0004633">
    <property type="term" value="F:phosphopantothenoylcysteine decarboxylase activity"/>
    <property type="evidence" value="ECO:0007669"/>
    <property type="project" value="TreeGrafter"/>
</dbReference>
<evidence type="ECO:0000259" key="1">
    <source>
        <dbReference type="Pfam" id="PF02441"/>
    </source>
</evidence>
<dbReference type="Gene3D" id="3.40.50.1950">
    <property type="entry name" value="Flavin prenyltransferase-like"/>
    <property type="match status" value="1"/>
</dbReference>
<keyword evidence="3" id="KW-1185">Reference proteome</keyword>
<reference evidence="2 3" key="1">
    <citation type="journal article" date="2014" name="Int. J. Syst. Evol. Microbiol.">
        <title>Complete genome sequence of Corynebacterium casei LMG S-19264T (=DSM 44701T), isolated from a smear-ripened cheese.</title>
        <authorList>
            <consortium name="US DOE Joint Genome Institute (JGI-PGF)"/>
            <person name="Walter F."/>
            <person name="Albersmeier A."/>
            <person name="Kalinowski J."/>
            <person name="Ruckert C."/>
        </authorList>
    </citation>
    <scope>NUCLEOTIDE SEQUENCE [LARGE SCALE GENOMIC DNA]</scope>
    <source>
        <strain evidence="2 3">JCM 4677</strain>
    </source>
</reference>
<dbReference type="PANTHER" id="PTHR14359:SF6">
    <property type="entry name" value="PHOSPHOPANTOTHENOYLCYSTEINE DECARBOXYLASE"/>
    <property type="match status" value="1"/>
</dbReference>
<proteinExistence type="predicted"/>
<evidence type="ECO:0000313" key="2">
    <source>
        <dbReference type="EMBL" id="BCL30479.1"/>
    </source>
</evidence>
<sequence>MTDDRHDAPLNVTSGPPAELGPGRILLVGTGAPTSAGLPMLATYLRSSYKTKIKVVLTKAAQRLVSPALLSASSGQAVLPTQWEEDPDSGPLHVTWANWPDLIVVWPATLEFMARCAAGLASDVPSAIVLSSSVPVLFAPSLAPSAVHAGPYRRVKKMLREDGHTVVDPIAGISLSDFTPSEGACIDIEKLVREINNVWLNRPCSAK</sequence>
<dbReference type="KEGG" id="sgm:GCM10017557_53380"/>